<protein>
    <submittedName>
        <fullName evidence="2">Uncharacterized protein</fullName>
    </submittedName>
</protein>
<accession>A0A7I9ZRG4</accession>
<evidence type="ECO:0000313" key="3">
    <source>
        <dbReference type="Proteomes" id="UP000465304"/>
    </source>
</evidence>
<dbReference type="AlphaFoldDB" id="A0A7I9ZRG4"/>
<feature type="region of interest" description="Disordered" evidence="1">
    <location>
        <begin position="49"/>
        <end position="69"/>
    </location>
</feature>
<sequence length="69" mass="7593">MDAERAPREAVILLQPIVGLDPSIRGPACPHDYPMTKRTEYFFALYEGSRAEPGDPNRKPTVAGPLAKL</sequence>
<dbReference type="EMBL" id="BLLB01000002">
    <property type="protein sequence ID" value="GFH03276.1"/>
    <property type="molecule type" value="Genomic_DNA"/>
</dbReference>
<evidence type="ECO:0000256" key="1">
    <source>
        <dbReference type="SAM" id="MobiDB-lite"/>
    </source>
</evidence>
<organism evidence="2 3">
    <name type="scientific">Mycolicibacterium hippocampi</name>
    <dbReference type="NCBI Taxonomy" id="659824"/>
    <lineage>
        <taxon>Bacteria</taxon>
        <taxon>Bacillati</taxon>
        <taxon>Actinomycetota</taxon>
        <taxon>Actinomycetes</taxon>
        <taxon>Mycobacteriales</taxon>
        <taxon>Mycobacteriaceae</taxon>
        <taxon>Mycolicibacterium</taxon>
    </lineage>
</organism>
<feature type="compositionally biased region" description="Basic and acidic residues" evidence="1">
    <location>
        <begin position="49"/>
        <end position="58"/>
    </location>
</feature>
<proteinExistence type="predicted"/>
<evidence type="ECO:0000313" key="2">
    <source>
        <dbReference type="EMBL" id="GFH03276.1"/>
    </source>
</evidence>
<comment type="caution">
    <text evidence="2">The sequence shown here is derived from an EMBL/GenBank/DDBJ whole genome shotgun (WGS) entry which is preliminary data.</text>
</comment>
<dbReference type="Proteomes" id="UP000465304">
    <property type="component" value="Unassembled WGS sequence"/>
</dbReference>
<keyword evidence="3" id="KW-1185">Reference proteome</keyword>
<reference evidence="2 3" key="1">
    <citation type="journal article" date="2019" name="Emerg. Microbes Infect.">
        <title>Comprehensive subspecies identification of 175 nontuberculous mycobacteria species based on 7547 genomic profiles.</title>
        <authorList>
            <person name="Matsumoto Y."/>
            <person name="Kinjo T."/>
            <person name="Motooka D."/>
            <person name="Nabeya D."/>
            <person name="Jung N."/>
            <person name="Uechi K."/>
            <person name="Horii T."/>
            <person name="Iida T."/>
            <person name="Fujita J."/>
            <person name="Nakamura S."/>
        </authorList>
    </citation>
    <scope>NUCLEOTIDE SEQUENCE [LARGE SCALE GENOMIC DNA]</scope>
    <source>
        <strain evidence="2 3">JCM 30996</strain>
    </source>
</reference>
<name>A0A7I9ZRG4_9MYCO</name>
<gene>
    <name evidence="2" type="ORF">MHIP_37590</name>
</gene>